<reference evidence="1 2" key="1">
    <citation type="submission" date="2014-05" db="EMBL/GenBank/DDBJ databases">
        <title>Draft Genome Sequence of Nitratireductor basaltis Strain UMTGB225, A Marine Bacterium Isolated from Green Barrel Tunicate.</title>
        <authorList>
            <person name="Gan H.Y."/>
        </authorList>
    </citation>
    <scope>NUCLEOTIDE SEQUENCE [LARGE SCALE GENOMIC DNA]</scope>
    <source>
        <strain evidence="1 2">UMTGB225</strain>
    </source>
</reference>
<sequence length="233" mass="26049">MMQRREGPRQLPLDLAHGEARTRDDLVVTEANEQALALVDRWPQWISPVALLAGPPGSGKSHLAEIWLGESGAVSVPADSITTETVETARCQPILVDNADRADLDQRGLFHLINAVKQSHSYLLMTARSYPSSWDIRIPDLLSRLRAAQIVEISEPDDMLLTGVLMKLFADRQVVVDPHVVQYVTRRMERSLSTARLVVDLLDRAALERKSKITRALAGEVLVELERSHPRQE</sequence>
<dbReference type="OrthoDB" id="7390113at2"/>
<dbReference type="PANTHER" id="PTHR30050:SF5">
    <property type="entry name" value="DNAA REGULATORY INACTIVATOR HDA"/>
    <property type="match status" value="1"/>
</dbReference>
<evidence type="ECO:0000313" key="2">
    <source>
        <dbReference type="Proteomes" id="UP000053675"/>
    </source>
</evidence>
<dbReference type="EMBL" id="JMQM01000001">
    <property type="protein sequence ID" value="KFB10508.1"/>
    <property type="molecule type" value="Genomic_DNA"/>
</dbReference>
<dbReference type="Proteomes" id="UP000053675">
    <property type="component" value="Unassembled WGS sequence"/>
</dbReference>
<dbReference type="STRING" id="472175.EL18_01545"/>
<dbReference type="Gene3D" id="3.40.50.300">
    <property type="entry name" value="P-loop containing nucleotide triphosphate hydrolases"/>
    <property type="match status" value="1"/>
</dbReference>
<name>A0A084UC22_9HYPH</name>
<dbReference type="RefSeq" id="WP_036481423.1">
    <property type="nucleotide sequence ID" value="NZ_JMQM01000001.1"/>
</dbReference>
<proteinExistence type="predicted"/>
<accession>A0A084UC22</accession>
<dbReference type="GO" id="GO:0003688">
    <property type="term" value="F:DNA replication origin binding"/>
    <property type="evidence" value="ECO:0007669"/>
    <property type="project" value="TreeGrafter"/>
</dbReference>
<dbReference type="SUPFAM" id="SSF52540">
    <property type="entry name" value="P-loop containing nucleoside triphosphate hydrolases"/>
    <property type="match status" value="1"/>
</dbReference>
<gene>
    <name evidence="1" type="ORF">EL18_01545</name>
</gene>
<comment type="caution">
    <text evidence="1">The sequence shown here is derived from an EMBL/GenBank/DDBJ whole genome shotgun (WGS) entry which is preliminary data.</text>
</comment>
<dbReference type="GO" id="GO:0005886">
    <property type="term" value="C:plasma membrane"/>
    <property type="evidence" value="ECO:0007669"/>
    <property type="project" value="TreeGrafter"/>
</dbReference>
<dbReference type="eggNOG" id="COG0593">
    <property type="taxonomic scope" value="Bacteria"/>
</dbReference>
<dbReference type="GO" id="GO:0006270">
    <property type="term" value="P:DNA replication initiation"/>
    <property type="evidence" value="ECO:0007669"/>
    <property type="project" value="TreeGrafter"/>
</dbReference>
<dbReference type="InterPro" id="IPR027417">
    <property type="entry name" value="P-loop_NTPase"/>
</dbReference>
<dbReference type="Gene3D" id="1.10.8.60">
    <property type="match status" value="1"/>
</dbReference>
<dbReference type="PATRIC" id="fig|472175.3.peg.1553"/>
<evidence type="ECO:0000313" key="1">
    <source>
        <dbReference type="EMBL" id="KFB10508.1"/>
    </source>
</evidence>
<protein>
    <submittedName>
        <fullName evidence="1">Regulatory inactivation of DnaA Hda protein</fullName>
    </submittedName>
</protein>
<dbReference type="PANTHER" id="PTHR30050">
    <property type="entry name" value="CHROMOSOMAL REPLICATION INITIATOR PROTEIN DNAA"/>
    <property type="match status" value="1"/>
</dbReference>
<dbReference type="NCBIfam" id="NF006571">
    <property type="entry name" value="PRK09087.1"/>
    <property type="match status" value="1"/>
</dbReference>
<dbReference type="AlphaFoldDB" id="A0A084UC22"/>
<organism evidence="1 2">
    <name type="scientific">Nitratireductor basaltis</name>
    <dbReference type="NCBI Taxonomy" id="472175"/>
    <lineage>
        <taxon>Bacteria</taxon>
        <taxon>Pseudomonadati</taxon>
        <taxon>Pseudomonadota</taxon>
        <taxon>Alphaproteobacteria</taxon>
        <taxon>Hyphomicrobiales</taxon>
        <taxon>Phyllobacteriaceae</taxon>
        <taxon>Nitratireductor</taxon>
    </lineage>
</organism>
<keyword evidence="2" id="KW-1185">Reference proteome</keyword>